<evidence type="ECO:0000313" key="7">
    <source>
        <dbReference type="Proteomes" id="UP000002774"/>
    </source>
</evidence>
<keyword evidence="3" id="KW-0233">DNA recombination</keyword>
<dbReference type="InterPro" id="IPR025269">
    <property type="entry name" value="SAM-like_dom"/>
</dbReference>
<evidence type="ECO:0000313" key="6">
    <source>
        <dbReference type="EMBL" id="EHQ26999.1"/>
    </source>
</evidence>
<dbReference type="PANTHER" id="PTHR30349:SF64">
    <property type="entry name" value="PROPHAGE INTEGRASE INTD-RELATED"/>
    <property type="match status" value="1"/>
</dbReference>
<evidence type="ECO:0000256" key="3">
    <source>
        <dbReference type="ARBA" id="ARBA00023172"/>
    </source>
</evidence>
<dbReference type="GO" id="GO:0003677">
    <property type="term" value="F:DNA binding"/>
    <property type="evidence" value="ECO:0007669"/>
    <property type="project" value="UniProtKB-KW"/>
</dbReference>
<keyword evidence="2" id="KW-0238">DNA-binding</keyword>
<comment type="similarity">
    <text evidence="1">Belongs to the 'phage' integrase family.</text>
</comment>
<organism evidence="6 7">
    <name type="scientific">Mucilaginibacter paludis DSM 18603</name>
    <dbReference type="NCBI Taxonomy" id="714943"/>
    <lineage>
        <taxon>Bacteria</taxon>
        <taxon>Pseudomonadati</taxon>
        <taxon>Bacteroidota</taxon>
        <taxon>Sphingobacteriia</taxon>
        <taxon>Sphingobacteriales</taxon>
        <taxon>Sphingobacteriaceae</taxon>
        <taxon>Mucilaginibacter</taxon>
    </lineage>
</organism>
<protein>
    <submittedName>
        <fullName evidence="6">Integrase family protein</fullName>
    </submittedName>
</protein>
<dbReference type="CDD" id="cd01185">
    <property type="entry name" value="INTN1_C_like"/>
    <property type="match status" value="1"/>
</dbReference>
<dbReference type="SUPFAM" id="SSF56349">
    <property type="entry name" value="DNA breaking-rejoining enzymes"/>
    <property type="match status" value="1"/>
</dbReference>
<name>H1YAF6_9SPHI</name>
<dbReference type="Proteomes" id="UP000002774">
    <property type="component" value="Chromosome"/>
</dbReference>
<reference evidence="6" key="1">
    <citation type="submission" date="2011-09" db="EMBL/GenBank/DDBJ databases">
        <title>The permanent draft genome of Mucilaginibacter paludis DSM 18603.</title>
        <authorList>
            <consortium name="US DOE Joint Genome Institute (JGI-PGF)"/>
            <person name="Lucas S."/>
            <person name="Han J."/>
            <person name="Lapidus A."/>
            <person name="Bruce D."/>
            <person name="Goodwin L."/>
            <person name="Pitluck S."/>
            <person name="Peters L."/>
            <person name="Kyrpides N."/>
            <person name="Mavromatis K."/>
            <person name="Ivanova N."/>
            <person name="Mikhailova N."/>
            <person name="Held B."/>
            <person name="Detter J.C."/>
            <person name="Tapia R."/>
            <person name="Han C."/>
            <person name="Land M."/>
            <person name="Hauser L."/>
            <person name="Markowitz V."/>
            <person name="Cheng J.-F."/>
            <person name="Hugenholtz P."/>
            <person name="Woyke T."/>
            <person name="Wu D."/>
            <person name="Tindall B."/>
            <person name="Brambilla E."/>
            <person name="Klenk H.-P."/>
            <person name="Eisen J.A."/>
        </authorList>
    </citation>
    <scope>NUCLEOTIDE SEQUENCE [LARGE SCALE GENOMIC DNA]</scope>
    <source>
        <strain evidence="6">DSM 18603</strain>
    </source>
</reference>
<dbReference type="STRING" id="714943.Mucpa_2890"/>
<dbReference type="InterPro" id="IPR013762">
    <property type="entry name" value="Integrase-like_cat_sf"/>
</dbReference>
<dbReference type="InterPro" id="IPR010998">
    <property type="entry name" value="Integrase_recombinase_N"/>
</dbReference>
<dbReference type="RefSeq" id="WP_008507259.1">
    <property type="nucleotide sequence ID" value="NZ_CM001403.1"/>
</dbReference>
<sequence length="474" mass="54902">MLESSFGLLYFLKASPNKENVVRYIYARITVDGYSKEFSTKRKWAADRWSQKAERAIGTKEDAKTLNHFLDSFALKVELSRTELMNANKTVTARALKNLALGKSDHRRMILVEFQKHNDEMKKLIGIDFAEGTYERYVTAMSHVKSFIITKYERDDLEVRELNYEFVKDYEVWLKTVRNCSHNTTLKYIGNFKKIVLLCVAKQYILTDPFKLFKAKKKKIKKRPLTPDQLFKLENYKFSTERLSIVRDVFVFQCYTGLAYTDAYQLKAAQIGKGIDGEQWIMSDRQKTKSETNIPLLPGAIRILKKYKNHPICIKRGTVIPVKSNQKMNEYLKEIADLCEITFALTTHRARRTFASTVTLGNDVPIDTVKEMLGHQTVQQTEGYALTSQEKVSRNMRELKEKLQIDLKRPSETPADPATRRPVFLEEISRNLPELRGKASQPSFSPHPSSLPENCTKPIKVDPRNLFQRFADRL</sequence>
<dbReference type="Pfam" id="PF13102">
    <property type="entry name" value="Phage_int_SAM_5"/>
    <property type="match status" value="1"/>
</dbReference>
<dbReference type="PROSITE" id="PS51898">
    <property type="entry name" value="TYR_RECOMBINASE"/>
    <property type="match status" value="1"/>
</dbReference>
<keyword evidence="7" id="KW-1185">Reference proteome</keyword>
<dbReference type="AlphaFoldDB" id="H1YAF6"/>
<dbReference type="GO" id="GO:0006310">
    <property type="term" value="P:DNA recombination"/>
    <property type="evidence" value="ECO:0007669"/>
    <property type="project" value="UniProtKB-KW"/>
</dbReference>
<dbReference type="eggNOG" id="COG0582">
    <property type="taxonomic scope" value="Bacteria"/>
</dbReference>
<dbReference type="Gene3D" id="1.10.443.10">
    <property type="entry name" value="Intergrase catalytic core"/>
    <property type="match status" value="1"/>
</dbReference>
<dbReference type="PANTHER" id="PTHR30349">
    <property type="entry name" value="PHAGE INTEGRASE-RELATED"/>
    <property type="match status" value="1"/>
</dbReference>
<dbReference type="Gene3D" id="1.10.150.130">
    <property type="match status" value="1"/>
</dbReference>
<evidence type="ECO:0000256" key="4">
    <source>
        <dbReference type="SAM" id="MobiDB-lite"/>
    </source>
</evidence>
<feature type="compositionally biased region" description="Polar residues" evidence="4">
    <location>
        <begin position="440"/>
        <end position="453"/>
    </location>
</feature>
<evidence type="ECO:0000256" key="1">
    <source>
        <dbReference type="ARBA" id="ARBA00008857"/>
    </source>
</evidence>
<dbReference type="OrthoDB" id="892893at2"/>
<feature type="region of interest" description="Disordered" evidence="4">
    <location>
        <begin position="435"/>
        <end position="459"/>
    </location>
</feature>
<dbReference type="Pfam" id="PF17293">
    <property type="entry name" value="Arm-DNA-bind_5"/>
    <property type="match status" value="1"/>
</dbReference>
<evidence type="ECO:0000256" key="2">
    <source>
        <dbReference type="ARBA" id="ARBA00023125"/>
    </source>
</evidence>
<dbReference type="InterPro" id="IPR050090">
    <property type="entry name" value="Tyrosine_recombinase_XerCD"/>
</dbReference>
<dbReference type="GO" id="GO:0015074">
    <property type="term" value="P:DNA integration"/>
    <property type="evidence" value="ECO:0007669"/>
    <property type="project" value="InterPro"/>
</dbReference>
<dbReference type="InterPro" id="IPR035386">
    <property type="entry name" value="Arm-DNA-bind_5"/>
</dbReference>
<dbReference type="InterPro" id="IPR002104">
    <property type="entry name" value="Integrase_catalytic"/>
</dbReference>
<dbReference type="InterPro" id="IPR011010">
    <property type="entry name" value="DNA_brk_join_enz"/>
</dbReference>
<feature type="domain" description="Tyr recombinase" evidence="5">
    <location>
        <begin position="220"/>
        <end position="404"/>
    </location>
</feature>
<evidence type="ECO:0000259" key="5">
    <source>
        <dbReference type="PROSITE" id="PS51898"/>
    </source>
</evidence>
<accession>H1YAF6</accession>
<dbReference type="Pfam" id="PF00589">
    <property type="entry name" value="Phage_integrase"/>
    <property type="match status" value="1"/>
</dbReference>
<proteinExistence type="inferred from homology"/>
<gene>
    <name evidence="6" type="ORF">Mucpa_2890</name>
</gene>
<dbReference type="EMBL" id="CM001403">
    <property type="protein sequence ID" value="EHQ26999.1"/>
    <property type="molecule type" value="Genomic_DNA"/>
</dbReference>
<dbReference type="HOGENOM" id="CLU_033139_2_0_10"/>